<dbReference type="EMBL" id="JAPMSZ010000009">
    <property type="protein sequence ID" value="KAJ5091397.1"/>
    <property type="molecule type" value="Genomic_DNA"/>
</dbReference>
<organism evidence="1 2">
    <name type="scientific">Penicillium alfredii</name>
    <dbReference type="NCBI Taxonomy" id="1506179"/>
    <lineage>
        <taxon>Eukaryota</taxon>
        <taxon>Fungi</taxon>
        <taxon>Dikarya</taxon>
        <taxon>Ascomycota</taxon>
        <taxon>Pezizomycotina</taxon>
        <taxon>Eurotiomycetes</taxon>
        <taxon>Eurotiomycetidae</taxon>
        <taxon>Eurotiales</taxon>
        <taxon>Aspergillaceae</taxon>
        <taxon>Penicillium</taxon>
    </lineage>
</organism>
<accession>A0A9W9K434</accession>
<sequence length="141" mass="15547">MPIIFQSISLPSLPLETAGAQCTQQPSEEPKKTIPAREVVPATEPKQVQEPTISNYSSEVRMSFCLEALRKEGLLFANALPSSIELSDGEQDNRRIKRPGLGICMRLFPIDDTRDIEVLVGEDLVSFPVVEICSQSGLDFV</sequence>
<dbReference type="GeneID" id="81395964"/>
<keyword evidence="2" id="KW-1185">Reference proteome</keyword>
<reference evidence="1" key="2">
    <citation type="journal article" date="2023" name="IMA Fungus">
        <title>Comparative genomic study of the Penicillium genus elucidates a diverse pangenome and 15 lateral gene transfer events.</title>
        <authorList>
            <person name="Petersen C."/>
            <person name="Sorensen T."/>
            <person name="Nielsen M.R."/>
            <person name="Sondergaard T.E."/>
            <person name="Sorensen J.L."/>
            <person name="Fitzpatrick D.A."/>
            <person name="Frisvad J.C."/>
            <person name="Nielsen K.L."/>
        </authorList>
    </citation>
    <scope>NUCLEOTIDE SEQUENCE</scope>
    <source>
        <strain evidence="1">IBT 34128</strain>
    </source>
</reference>
<evidence type="ECO:0000313" key="1">
    <source>
        <dbReference type="EMBL" id="KAJ5091397.1"/>
    </source>
</evidence>
<dbReference type="Proteomes" id="UP001141434">
    <property type="component" value="Unassembled WGS sequence"/>
</dbReference>
<protein>
    <submittedName>
        <fullName evidence="1">Uncharacterized protein</fullName>
    </submittedName>
</protein>
<gene>
    <name evidence="1" type="ORF">NUU61_006267</name>
</gene>
<dbReference type="AlphaFoldDB" id="A0A9W9K434"/>
<dbReference type="RefSeq" id="XP_056509595.1">
    <property type="nucleotide sequence ID" value="XM_056656795.1"/>
</dbReference>
<name>A0A9W9K434_9EURO</name>
<evidence type="ECO:0000313" key="2">
    <source>
        <dbReference type="Proteomes" id="UP001141434"/>
    </source>
</evidence>
<comment type="caution">
    <text evidence="1">The sequence shown here is derived from an EMBL/GenBank/DDBJ whole genome shotgun (WGS) entry which is preliminary data.</text>
</comment>
<reference evidence="1" key="1">
    <citation type="submission" date="2022-11" db="EMBL/GenBank/DDBJ databases">
        <authorList>
            <person name="Petersen C."/>
        </authorList>
    </citation>
    <scope>NUCLEOTIDE SEQUENCE</scope>
    <source>
        <strain evidence="1">IBT 34128</strain>
    </source>
</reference>
<proteinExistence type="predicted"/>